<keyword evidence="5" id="KW-1185">Reference proteome</keyword>
<name>A0A939H5H7_9CLOT</name>
<evidence type="ECO:0000256" key="1">
    <source>
        <dbReference type="NCBIfam" id="TIGR01796"/>
    </source>
</evidence>
<dbReference type="InterPro" id="IPR008243">
    <property type="entry name" value="Chorismate_mutase_AroH"/>
</dbReference>
<dbReference type="EMBL" id="JAFNJU010000001">
    <property type="protein sequence ID" value="MBO1263511.1"/>
    <property type="molecule type" value="Genomic_DNA"/>
</dbReference>
<sequence>MIAIRGAITITEDTPEQVKDATIELLSEIISRNHLNQKKMVSVLFTATSDIMSAYPGRFMREGLGIHDVAILHFQEMNVKGALPLCIRVLIHYDDDIDVYPVYLRTAKSLRPDLEKKL</sequence>
<gene>
    <name evidence="4" type="primary">aroH</name>
    <name evidence="4" type="ORF">J3A84_00465</name>
</gene>
<evidence type="ECO:0000313" key="5">
    <source>
        <dbReference type="Proteomes" id="UP000664218"/>
    </source>
</evidence>
<dbReference type="SUPFAM" id="SSF55298">
    <property type="entry name" value="YjgF-like"/>
    <property type="match status" value="1"/>
</dbReference>
<accession>A0A939H5H7</accession>
<dbReference type="GO" id="GO:0008652">
    <property type="term" value="P:amino acid biosynthetic process"/>
    <property type="evidence" value="ECO:0007669"/>
    <property type="project" value="UniProtKB-UniRule"/>
</dbReference>
<dbReference type="PROSITE" id="PS51167">
    <property type="entry name" value="CHORISMATE_MUT_1"/>
    <property type="match status" value="1"/>
</dbReference>
<protein>
    <recommendedName>
        <fullName evidence="1 3">chorismate mutase</fullName>
        <ecNumber evidence="1 3">5.4.99.5</ecNumber>
    </recommendedName>
</protein>
<dbReference type="Pfam" id="PF07736">
    <property type="entry name" value="CM_1"/>
    <property type="match status" value="1"/>
</dbReference>
<dbReference type="PANTHER" id="PTHR21164">
    <property type="entry name" value="CHORISMATE MUTASE"/>
    <property type="match status" value="1"/>
</dbReference>
<feature type="binding site" evidence="2">
    <location>
        <position position="103"/>
    </location>
    <ligand>
        <name>prephenate</name>
        <dbReference type="ChEBI" id="CHEBI:29934"/>
    </ligand>
</feature>
<dbReference type="PANTHER" id="PTHR21164:SF0">
    <property type="entry name" value="CHORISMATE MUTASE AROH"/>
    <property type="match status" value="1"/>
</dbReference>
<dbReference type="InterPro" id="IPR035959">
    <property type="entry name" value="RutC-like_sf"/>
</dbReference>
<proteinExistence type="predicted"/>
<dbReference type="Proteomes" id="UP000664218">
    <property type="component" value="Unassembled WGS sequence"/>
</dbReference>
<dbReference type="GO" id="GO:0009073">
    <property type="term" value="P:aromatic amino acid family biosynthetic process"/>
    <property type="evidence" value="ECO:0007669"/>
    <property type="project" value="UniProtKB-UniRule"/>
</dbReference>
<keyword evidence="3 4" id="KW-0413">Isomerase</keyword>
<dbReference type="AlphaFoldDB" id="A0A939H5H7"/>
<dbReference type="GO" id="GO:0004106">
    <property type="term" value="F:chorismate mutase activity"/>
    <property type="evidence" value="ECO:0007669"/>
    <property type="project" value="UniProtKB-UniRule"/>
</dbReference>
<dbReference type="GO" id="GO:0046417">
    <property type="term" value="P:chorismate metabolic process"/>
    <property type="evidence" value="ECO:0007669"/>
    <property type="project" value="TreeGrafter"/>
</dbReference>
<dbReference type="EC" id="5.4.99.5" evidence="1 3"/>
<comment type="catalytic activity">
    <reaction evidence="3">
        <text>chorismate = prephenate</text>
        <dbReference type="Rhea" id="RHEA:13897"/>
        <dbReference type="ChEBI" id="CHEBI:29748"/>
        <dbReference type="ChEBI" id="CHEBI:29934"/>
        <dbReference type="EC" id="5.4.99.5"/>
    </reaction>
</comment>
<feature type="binding site" evidence="2">
    <location>
        <position position="88"/>
    </location>
    <ligand>
        <name>prephenate</name>
        <dbReference type="ChEBI" id="CHEBI:29934"/>
    </ligand>
</feature>
<dbReference type="Gene3D" id="3.30.1330.40">
    <property type="entry name" value="RutC-like"/>
    <property type="match status" value="1"/>
</dbReference>
<keyword evidence="2 3" id="KW-0028">Amino-acid biosynthesis</keyword>
<feature type="binding site" evidence="2">
    <location>
        <position position="5"/>
    </location>
    <ligand>
        <name>prephenate</name>
        <dbReference type="ChEBI" id="CHEBI:29934"/>
    </ligand>
</feature>
<evidence type="ECO:0000256" key="3">
    <source>
        <dbReference type="PROSITE-ProRule" id="PRU00514"/>
    </source>
</evidence>
<dbReference type="RefSeq" id="WP_207598031.1">
    <property type="nucleotide sequence ID" value="NZ_JAFNJU010000001.1"/>
</dbReference>
<reference evidence="4" key="1">
    <citation type="submission" date="2021-03" db="EMBL/GenBank/DDBJ databases">
        <title>Proteiniclasticum marinus sp. nov., isolated from tidal flat sediment.</title>
        <authorList>
            <person name="Namirimu T."/>
            <person name="Yang J.-A."/>
            <person name="Yang S.-H."/>
            <person name="Kim Y.-J."/>
            <person name="Kwon K.K."/>
        </authorList>
    </citation>
    <scope>NUCLEOTIDE SEQUENCE</scope>
    <source>
        <strain evidence="4">SCR006</strain>
    </source>
</reference>
<comment type="caution">
    <text evidence="4">The sequence shown here is derived from an EMBL/GenBank/DDBJ whole genome shotgun (WGS) entry which is preliminary data.</text>
</comment>
<dbReference type="PIRSF" id="PIRSF005965">
    <property type="entry name" value="Chor_mut_AroH"/>
    <property type="match status" value="1"/>
</dbReference>
<evidence type="ECO:0000256" key="2">
    <source>
        <dbReference type="PIRSR" id="PIRSR005965-1"/>
    </source>
</evidence>
<organism evidence="4 5">
    <name type="scientific">Proteiniclasticum aestuarii</name>
    <dbReference type="NCBI Taxonomy" id="2817862"/>
    <lineage>
        <taxon>Bacteria</taxon>
        <taxon>Bacillati</taxon>
        <taxon>Bacillota</taxon>
        <taxon>Clostridia</taxon>
        <taxon>Eubacteriales</taxon>
        <taxon>Clostridiaceae</taxon>
        <taxon>Proteiniclasticum</taxon>
    </lineage>
</organism>
<keyword evidence="2 3" id="KW-0057">Aromatic amino acid biosynthesis</keyword>
<evidence type="ECO:0000313" key="4">
    <source>
        <dbReference type="EMBL" id="MBO1263511.1"/>
    </source>
</evidence>
<dbReference type="CDD" id="cd02185">
    <property type="entry name" value="AroH"/>
    <property type="match status" value="1"/>
</dbReference>
<dbReference type="NCBIfam" id="TIGR01796">
    <property type="entry name" value="CM_mono_aroH"/>
    <property type="match status" value="1"/>
</dbReference>